<dbReference type="EMBL" id="NHTK01000952">
    <property type="protein sequence ID" value="PPR04401.1"/>
    <property type="molecule type" value="Genomic_DNA"/>
</dbReference>
<reference evidence="1 2" key="1">
    <citation type="journal article" date="2018" name="Evol. Lett.">
        <title>Horizontal gene cluster transfer increased hallucinogenic mushroom diversity.</title>
        <authorList>
            <person name="Reynolds H.T."/>
            <person name="Vijayakumar V."/>
            <person name="Gluck-Thaler E."/>
            <person name="Korotkin H.B."/>
            <person name="Matheny P.B."/>
            <person name="Slot J.C."/>
        </authorList>
    </citation>
    <scope>NUCLEOTIDE SEQUENCE [LARGE SCALE GENOMIC DNA]</scope>
    <source>
        <strain evidence="1 2">2629</strain>
    </source>
</reference>
<evidence type="ECO:0000313" key="2">
    <source>
        <dbReference type="Proteomes" id="UP000284842"/>
    </source>
</evidence>
<dbReference type="Pfam" id="PF20210">
    <property type="entry name" value="Laa1_Sip1_HTR5"/>
    <property type="match status" value="1"/>
</dbReference>
<dbReference type="InParanoid" id="A0A409YMV2"/>
<accession>A0A409YMV2</accession>
<dbReference type="AlphaFoldDB" id="A0A409YMV2"/>
<name>A0A409YMV2_9AGAR</name>
<gene>
    <name evidence="1" type="ORF">CVT24_013210</name>
</gene>
<dbReference type="STRING" id="181874.A0A409YMV2"/>
<protein>
    <submittedName>
        <fullName evidence="1">Uncharacterized protein</fullName>
    </submittedName>
</protein>
<proteinExistence type="predicted"/>
<organism evidence="1 2">
    <name type="scientific">Panaeolus cyanescens</name>
    <dbReference type="NCBI Taxonomy" id="181874"/>
    <lineage>
        <taxon>Eukaryota</taxon>
        <taxon>Fungi</taxon>
        <taxon>Dikarya</taxon>
        <taxon>Basidiomycota</taxon>
        <taxon>Agaricomycotina</taxon>
        <taxon>Agaricomycetes</taxon>
        <taxon>Agaricomycetidae</taxon>
        <taxon>Agaricales</taxon>
        <taxon>Agaricineae</taxon>
        <taxon>Galeropsidaceae</taxon>
        <taxon>Panaeolus</taxon>
    </lineage>
</organism>
<dbReference type="OrthoDB" id="192608at2759"/>
<keyword evidence="2" id="KW-1185">Reference proteome</keyword>
<dbReference type="InterPro" id="IPR046837">
    <property type="entry name" value="Laa1/Sip1/HEATR5-like_HEAT"/>
</dbReference>
<sequence length="211" mass="23216">MGRILKLLTTALDQSKESGMLSLRETGQLSPAALAMLRISTLSAWAQLQVSSTLQGYLENVVKLYRSTLPSPCLIEKKWSAVVLPPLFATQLKFFLGYDDALDWFLFPPTVSTGTPKTQPLIPARVLFILQPPVLTTSSQIFFAIFLTRMERHTGLERAAPSQPSGTTTKRKEPTFFFYIFFGLVYEALATSSADASSASTSRQADAVSLL</sequence>
<comment type="caution">
    <text evidence="1">The sequence shown here is derived from an EMBL/GenBank/DDBJ whole genome shotgun (WGS) entry which is preliminary data.</text>
</comment>
<dbReference type="Proteomes" id="UP000284842">
    <property type="component" value="Unassembled WGS sequence"/>
</dbReference>
<evidence type="ECO:0000313" key="1">
    <source>
        <dbReference type="EMBL" id="PPR04401.1"/>
    </source>
</evidence>